<dbReference type="GO" id="GO:0004553">
    <property type="term" value="F:hydrolase activity, hydrolyzing O-glycosyl compounds"/>
    <property type="evidence" value="ECO:0007669"/>
    <property type="project" value="InterPro"/>
</dbReference>
<dbReference type="KEGG" id="tse:THMIRHAS_08940"/>
<dbReference type="InterPro" id="IPR029767">
    <property type="entry name" value="WecB-like"/>
</dbReference>
<dbReference type="Pfam" id="PF02350">
    <property type="entry name" value="Epimerase_2"/>
    <property type="match status" value="1"/>
</dbReference>
<dbReference type="RefSeq" id="WP_173271310.1">
    <property type="nucleotide sequence ID" value="NZ_AP021889.1"/>
</dbReference>
<dbReference type="EMBL" id="AP021889">
    <property type="protein sequence ID" value="BBP45521.1"/>
    <property type="molecule type" value="Genomic_DNA"/>
</dbReference>
<dbReference type="PANTHER" id="PTHR43174:SF3">
    <property type="entry name" value="UDP-N-ACETYLGLUCOSAMINE 2-EPIMERASE"/>
    <property type="match status" value="1"/>
</dbReference>
<dbReference type="Gene3D" id="3.40.50.2000">
    <property type="entry name" value="Glycogen Phosphorylase B"/>
    <property type="match status" value="2"/>
</dbReference>
<dbReference type="InterPro" id="IPR003331">
    <property type="entry name" value="UDP_GlcNAc_Epimerase_2_dom"/>
</dbReference>
<reference evidence="3" key="1">
    <citation type="submission" date="2019-11" db="EMBL/GenBank/DDBJ databases">
        <title>Isolation and characterization of two novel species in the genus Thiomicrorhabdus.</title>
        <authorList>
            <person name="Mochizuki J."/>
            <person name="Kojima H."/>
            <person name="Fukui M."/>
        </authorList>
    </citation>
    <scope>NUCLEOTIDE SEQUENCE [LARGE SCALE GENOMIC DNA]</scope>
    <source>
        <strain evidence="3">aks77</strain>
    </source>
</reference>
<feature type="domain" description="UDP-N-acetylglucosamine 2-epimerase" evidence="1">
    <location>
        <begin position="26"/>
        <end position="369"/>
    </location>
</feature>
<evidence type="ECO:0000313" key="3">
    <source>
        <dbReference type="Proteomes" id="UP000501726"/>
    </source>
</evidence>
<dbReference type="GO" id="GO:0006047">
    <property type="term" value="P:UDP-N-acetylglucosamine metabolic process"/>
    <property type="evidence" value="ECO:0007669"/>
    <property type="project" value="InterPro"/>
</dbReference>
<evidence type="ECO:0000259" key="1">
    <source>
        <dbReference type="Pfam" id="PF02350"/>
    </source>
</evidence>
<evidence type="ECO:0000313" key="2">
    <source>
        <dbReference type="EMBL" id="BBP45521.1"/>
    </source>
</evidence>
<gene>
    <name evidence="2" type="ORF">THMIRHAS_08940</name>
</gene>
<accession>A0A6F8PTR6</accession>
<keyword evidence="3" id="KW-1185">Reference proteome</keyword>
<dbReference type="SUPFAM" id="SSF53756">
    <property type="entry name" value="UDP-Glycosyltransferase/glycogen phosphorylase"/>
    <property type="match status" value="1"/>
</dbReference>
<dbReference type="AlphaFoldDB" id="A0A6F8PTR6"/>
<organism evidence="2 3">
    <name type="scientific">Thiosulfatimonas sediminis</name>
    <dbReference type="NCBI Taxonomy" id="2675054"/>
    <lineage>
        <taxon>Bacteria</taxon>
        <taxon>Pseudomonadati</taxon>
        <taxon>Pseudomonadota</taxon>
        <taxon>Gammaproteobacteria</taxon>
        <taxon>Thiotrichales</taxon>
        <taxon>Piscirickettsiaceae</taxon>
        <taxon>Thiosulfatimonas</taxon>
    </lineage>
</organism>
<name>A0A6F8PTR6_9GAMM</name>
<sequence length="398" mass="42722">MPKPYRIALVTSGRADYGLLKPLWLALEADAEFSPSMIATGSHLVAEQGNTLDFLKNEGITPLYTVDMKISGDSAAALGAASGLGLACFAEFFERHDFDLLVILGDRVEMLAVATAALLNRLPIAHIHGGEATFGMLDDAVRHSLTKLSALHFVAHPVYARRVIQMGEAPQRVFTVGAIGLDNVTQIPRLSVSELSQRTGMDWSKPTILLTYHPVTLNAPSLAYAEMQTVLAAALASDLQILVTMPNIDAGGGQIYQAIIEGQRAAAEQLHFVKSLGQQGYLSAMQHCALLLGNSSSGIIEAASFKKPVVNIGERQLGRLAAKNVCHVTCDTQQILNAINQVSSVDFQQSLADLQNPYGQGESAAKILVELKKINLDDRNGLLKKGFDDLPAPTEQAE</sequence>
<dbReference type="PANTHER" id="PTHR43174">
    <property type="entry name" value="UDP-N-ACETYLGLUCOSAMINE 2-EPIMERASE"/>
    <property type="match status" value="1"/>
</dbReference>
<dbReference type="NCBIfam" id="TIGR03568">
    <property type="entry name" value="NeuC_NnaA"/>
    <property type="match status" value="1"/>
</dbReference>
<protein>
    <submittedName>
        <fullName evidence="2">UDP-N-acetyl glucosamine 2-epimerase</fullName>
    </submittedName>
</protein>
<dbReference type="InterPro" id="IPR020004">
    <property type="entry name" value="UDP-GlcNAc_Epase"/>
</dbReference>
<proteinExistence type="predicted"/>
<dbReference type="Proteomes" id="UP000501726">
    <property type="component" value="Chromosome"/>
</dbReference>